<reference evidence="1 2" key="1">
    <citation type="submission" date="2024-04" db="EMBL/GenBank/DDBJ databases">
        <title>Complete genome sequence of Nguyenibacter vanlangesis HBCM-1154, a strain capable of nitrogen fixation, IAA production, and phosphorus solubilization isolated from sugarcane soil.</title>
        <authorList>
            <person name="MY HANH P."/>
        </authorList>
    </citation>
    <scope>NUCLEOTIDE SEQUENCE [LARGE SCALE GENOMIC DNA]</scope>
    <source>
        <strain evidence="1 2">HBCM 1154</strain>
    </source>
</reference>
<protein>
    <submittedName>
        <fullName evidence="1">Uncharacterized protein</fullName>
    </submittedName>
</protein>
<accession>A0ABZ3D6R6</accession>
<keyword evidence="2" id="KW-1185">Reference proteome</keyword>
<name>A0ABZ3D6R6_9PROT</name>
<dbReference type="EMBL" id="CP152276">
    <property type="protein sequence ID" value="XAE43197.1"/>
    <property type="molecule type" value="Genomic_DNA"/>
</dbReference>
<dbReference type="Proteomes" id="UP001449795">
    <property type="component" value="Chromosome"/>
</dbReference>
<dbReference type="RefSeq" id="WP_342628724.1">
    <property type="nucleotide sequence ID" value="NZ_CP152276.1"/>
</dbReference>
<sequence>MAQGDIVAFVRVNDTLLSVAAPQAETIGPCLAEDRAPVACHQPVVSITPAG</sequence>
<gene>
    <name evidence="1" type="ORF">AAC691_01630</name>
</gene>
<evidence type="ECO:0000313" key="2">
    <source>
        <dbReference type="Proteomes" id="UP001449795"/>
    </source>
</evidence>
<proteinExistence type="predicted"/>
<evidence type="ECO:0000313" key="1">
    <source>
        <dbReference type="EMBL" id="XAE43197.1"/>
    </source>
</evidence>
<organism evidence="1 2">
    <name type="scientific">Nguyenibacter vanlangensis</name>
    <dbReference type="NCBI Taxonomy" id="1216886"/>
    <lineage>
        <taxon>Bacteria</taxon>
        <taxon>Pseudomonadati</taxon>
        <taxon>Pseudomonadota</taxon>
        <taxon>Alphaproteobacteria</taxon>
        <taxon>Acetobacterales</taxon>
        <taxon>Acetobacteraceae</taxon>
        <taxon>Nguyenibacter</taxon>
    </lineage>
</organism>